<gene>
    <name evidence="1" type="ORF">CYCCA115_LOCUS23938</name>
</gene>
<dbReference type="Pfam" id="PF08538">
    <property type="entry name" value="DUF1749"/>
    <property type="match status" value="1"/>
</dbReference>
<dbReference type="Proteomes" id="UP001295423">
    <property type="component" value="Unassembled WGS sequence"/>
</dbReference>
<sequence>MSVSNMQSPFAHYGVLSGQLFLYGQGRAAFESPIPESSSSSSLNSKKCILVGGLSDGLCPVPYTRDLEQACHQNNWSLVQPILSSSYTGFGHGSLDRDCDELQELMDFLMAHREAQEFCLLGHSTGCQDAIHFLAHAKEDLRSRLRVVALQAPVSDRESATVHPNPKADEYMAQAQKMVETDNAQEMMPRDSFWTPITAQRYLDLFAKGGTDDYFSSDYTDEELAKRLQHVGQHSKLQVLVASSGSDEYVPSDVDIPKLTERLVGAMNSKAAKDEPVAIGFCLETGNHNLSKGPDDGKRFVVKFAELLQNIK</sequence>
<dbReference type="PANTHER" id="PTHR31591:SF1">
    <property type="entry name" value="UPF0613 PROTEIN PB24D3.06C"/>
    <property type="match status" value="1"/>
</dbReference>
<dbReference type="EMBL" id="CAKOGP040002436">
    <property type="protein sequence ID" value="CAJ1969902.1"/>
    <property type="molecule type" value="Genomic_DNA"/>
</dbReference>
<evidence type="ECO:0000313" key="2">
    <source>
        <dbReference type="Proteomes" id="UP001295423"/>
    </source>
</evidence>
<dbReference type="Gene3D" id="3.40.50.1820">
    <property type="entry name" value="alpha/beta hydrolase"/>
    <property type="match status" value="1"/>
</dbReference>
<organism evidence="1 2">
    <name type="scientific">Cylindrotheca closterium</name>
    <dbReference type="NCBI Taxonomy" id="2856"/>
    <lineage>
        <taxon>Eukaryota</taxon>
        <taxon>Sar</taxon>
        <taxon>Stramenopiles</taxon>
        <taxon>Ochrophyta</taxon>
        <taxon>Bacillariophyta</taxon>
        <taxon>Bacillariophyceae</taxon>
        <taxon>Bacillariophycidae</taxon>
        <taxon>Bacillariales</taxon>
        <taxon>Bacillariaceae</taxon>
        <taxon>Cylindrotheca</taxon>
    </lineage>
</organism>
<reference evidence="1" key="1">
    <citation type="submission" date="2023-08" db="EMBL/GenBank/DDBJ databases">
        <authorList>
            <person name="Audoor S."/>
            <person name="Bilcke G."/>
        </authorList>
    </citation>
    <scope>NUCLEOTIDE SEQUENCE</scope>
</reference>
<evidence type="ECO:0000313" key="1">
    <source>
        <dbReference type="EMBL" id="CAJ1969902.1"/>
    </source>
</evidence>
<comment type="caution">
    <text evidence="1">The sequence shown here is derived from an EMBL/GenBank/DDBJ whole genome shotgun (WGS) entry which is preliminary data.</text>
</comment>
<proteinExistence type="predicted"/>
<dbReference type="PANTHER" id="PTHR31591">
    <property type="entry name" value="UPF0613 PROTEIN PB24D3.06C"/>
    <property type="match status" value="1"/>
</dbReference>
<dbReference type="AlphaFoldDB" id="A0AAD2GCB8"/>
<name>A0AAD2GCB8_9STRA</name>
<keyword evidence="2" id="KW-1185">Reference proteome</keyword>
<dbReference type="InterPro" id="IPR013744">
    <property type="entry name" value="SidJ"/>
</dbReference>
<dbReference type="SUPFAM" id="SSF53474">
    <property type="entry name" value="alpha/beta-Hydrolases"/>
    <property type="match status" value="1"/>
</dbReference>
<protein>
    <submittedName>
        <fullName evidence="1">Uncharacterized protein</fullName>
    </submittedName>
</protein>
<dbReference type="InterPro" id="IPR029058">
    <property type="entry name" value="AB_hydrolase_fold"/>
</dbReference>
<accession>A0AAD2GCB8</accession>